<sequence length="87" mass="9722">LPKGFKERVKGMGIVVRELMPQLEILGHPSSSGLMSHYRWNSSMESISLGVPTVAWSMHIDQPMNAVFIIEFLKLGLAVGEWKGLRT</sequence>
<dbReference type="Gene3D" id="3.40.50.2000">
    <property type="entry name" value="Glycogen Phosphorylase B"/>
    <property type="match status" value="1"/>
</dbReference>
<reference evidence="3" key="1">
    <citation type="submission" date="2016-06" db="EMBL/GenBank/DDBJ databases">
        <title>Parallel loss of symbiosis genes in relatives of nitrogen-fixing non-legume Parasponia.</title>
        <authorList>
            <person name="Van Velzen R."/>
            <person name="Holmer R."/>
            <person name="Bu F."/>
            <person name="Rutten L."/>
            <person name="Van Zeijl A."/>
            <person name="Liu W."/>
            <person name="Santuari L."/>
            <person name="Cao Q."/>
            <person name="Sharma T."/>
            <person name="Shen D."/>
            <person name="Roswanjaya Y."/>
            <person name="Wardhani T."/>
            <person name="Kalhor M.S."/>
            <person name="Jansen J."/>
            <person name="Van den Hoogen J."/>
            <person name="Gungor B."/>
            <person name="Hartog M."/>
            <person name="Hontelez J."/>
            <person name="Verver J."/>
            <person name="Yang W.-C."/>
            <person name="Schijlen E."/>
            <person name="Repin R."/>
            <person name="Schilthuizen M."/>
            <person name="Schranz E."/>
            <person name="Heidstra R."/>
            <person name="Miyata K."/>
            <person name="Fedorova E."/>
            <person name="Kohlen W."/>
            <person name="Bisseling T."/>
            <person name="Smit S."/>
            <person name="Geurts R."/>
        </authorList>
    </citation>
    <scope>NUCLEOTIDE SEQUENCE [LARGE SCALE GENOMIC DNA]</scope>
    <source>
        <strain evidence="3">cv. WU1-14</strain>
    </source>
</reference>
<organism evidence="2 3">
    <name type="scientific">Parasponia andersonii</name>
    <name type="common">Sponia andersonii</name>
    <dbReference type="NCBI Taxonomy" id="3476"/>
    <lineage>
        <taxon>Eukaryota</taxon>
        <taxon>Viridiplantae</taxon>
        <taxon>Streptophyta</taxon>
        <taxon>Embryophyta</taxon>
        <taxon>Tracheophyta</taxon>
        <taxon>Spermatophyta</taxon>
        <taxon>Magnoliopsida</taxon>
        <taxon>eudicotyledons</taxon>
        <taxon>Gunneridae</taxon>
        <taxon>Pentapetalae</taxon>
        <taxon>rosids</taxon>
        <taxon>fabids</taxon>
        <taxon>Rosales</taxon>
        <taxon>Cannabaceae</taxon>
        <taxon>Parasponia</taxon>
    </lineage>
</organism>
<dbReference type="STRING" id="3476.A0A2P5A5U2"/>
<dbReference type="OrthoDB" id="5835829at2759"/>
<dbReference type="Pfam" id="PF00201">
    <property type="entry name" value="UDPGT"/>
    <property type="match status" value="1"/>
</dbReference>
<dbReference type="Proteomes" id="UP000237105">
    <property type="component" value="Unassembled WGS sequence"/>
</dbReference>
<dbReference type="AlphaFoldDB" id="A0A2P5A5U2"/>
<dbReference type="InterPro" id="IPR002213">
    <property type="entry name" value="UDP_glucos_trans"/>
</dbReference>
<evidence type="ECO:0000313" key="2">
    <source>
        <dbReference type="EMBL" id="PON31900.1"/>
    </source>
</evidence>
<dbReference type="EMBL" id="JXTB01000903">
    <property type="protein sequence ID" value="PON31900.1"/>
    <property type="molecule type" value="Genomic_DNA"/>
</dbReference>
<keyword evidence="1 2" id="KW-0808">Transferase</keyword>
<gene>
    <name evidence="2" type="ORF">PanWU01x14_365910</name>
</gene>
<proteinExistence type="predicted"/>
<protein>
    <submittedName>
        <fullName evidence="2">UDP-glucuronosyl/UDP-glucosyltransferase</fullName>
    </submittedName>
</protein>
<comment type="caution">
    <text evidence="2">The sequence shown here is derived from an EMBL/GenBank/DDBJ whole genome shotgun (WGS) entry which is preliminary data.</text>
</comment>
<evidence type="ECO:0000313" key="3">
    <source>
        <dbReference type="Proteomes" id="UP000237105"/>
    </source>
</evidence>
<keyword evidence="3" id="KW-1185">Reference proteome</keyword>
<dbReference type="GO" id="GO:0008194">
    <property type="term" value="F:UDP-glycosyltransferase activity"/>
    <property type="evidence" value="ECO:0007669"/>
    <property type="project" value="InterPro"/>
</dbReference>
<dbReference type="SUPFAM" id="SSF53756">
    <property type="entry name" value="UDP-Glycosyltransferase/glycogen phosphorylase"/>
    <property type="match status" value="1"/>
</dbReference>
<feature type="non-terminal residue" evidence="2">
    <location>
        <position position="1"/>
    </location>
</feature>
<dbReference type="PANTHER" id="PTHR48044:SF22">
    <property type="entry name" value="GLYCOSYLTRANSFERASE"/>
    <property type="match status" value="1"/>
</dbReference>
<name>A0A2P5A5U2_PARAD</name>
<dbReference type="GO" id="GO:1901135">
    <property type="term" value="P:carbohydrate derivative metabolic process"/>
    <property type="evidence" value="ECO:0007669"/>
    <property type="project" value="UniProtKB-ARBA"/>
</dbReference>
<dbReference type="PANTHER" id="PTHR48044">
    <property type="entry name" value="GLYCOSYLTRANSFERASE"/>
    <property type="match status" value="1"/>
</dbReference>
<evidence type="ECO:0000256" key="1">
    <source>
        <dbReference type="ARBA" id="ARBA00022679"/>
    </source>
</evidence>
<accession>A0A2P5A5U2</accession>